<evidence type="ECO:0000256" key="3">
    <source>
        <dbReference type="SAM" id="SignalP"/>
    </source>
</evidence>
<feature type="coiled-coil region" evidence="1">
    <location>
        <begin position="154"/>
        <end position="196"/>
    </location>
</feature>
<evidence type="ECO:0000313" key="5">
    <source>
        <dbReference type="Proteomes" id="UP000256429"/>
    </source>
</evidence>
<feature type="transmembrane region" description="Helical" evidence="2">
    <location>
        <begin position="124"/>
        <end position="144"/>
    </location>
</feature>
<keyword evidence="2" id="KW-1133">Transmembrane helix</keyword>
<evidence type="ECO:0000256" key="2">
    <source>
        <dbReference type="SAM" id="Phobius"/>
    </source>
</evidence>
<dbReference type="AlphaFoldDB" id="A0A3D9RJR2"/>
<reference evidence="4 5" key="1">
    <citation type="submission" date="2018-08" db="EMBL/GenBank/DDBJ databases">
        <title>Genomic Encyclopedia of Type Strains, Phase III (KMG-III): the genomes of soil and plant-associated and newly described type strains.</title>
        <authorList>
            <person name="Whitman W."/>
        </authorList>
    </citation>
    <scope>NUCLEOTIDE SEQUENCE [LARGE SCALE GENOMIC DNA]</scope>
    <source>
        <strain evidence="4 5">325-5</strain>
    </source>
</reference>
<keyword evidence="1" id="KW-0175">Coiled coil</keyword>
<keyword evidence="2" id="KW-0472">Membrane</keyword>
<evidence type="ECO:0008006" key="6">
    <source>
        <dbReference type="Google" id="ProtNLM"/>
    </source>
</evidence>
<proteinExistence type="predicted"/>
<feature type="chain" id="PRO_5017551512" description="tRNA (Guanine-N1)-methyltransferase" evidence="3">
    <location>
        <begin position="21"/>
        <end position="196"/>
    </location>
</feature>
<organism evidence="4 5">
    <name type="scientific">Lutibacter oceani</name>
    <dbReference type="NCBI Taxonomy" id="1853311"/>
    <lineage>
        <taxon>Bacteria</taxon>
        <taxon>Pseudomonadati</taxon>
        <taxon>Bacteroidota</taxon>
        <taxon>Flavobacteriia</taxon>
        <taxon>Flavobacteriales</taxon>
        <taxon>Flavobacteriaceae</taxon>
        <taxon>Lutibacter</taxon>
    </lineage>
</organism>
<comment type="caution">
    <text evidence="4">The sequence shown here is derived from an EMBL/GenBank/DDBJ whole genome shotgun (WGS) entry which is preliminary data.</text>
</comment>
<evidence type="ECO:0000313" key="4">
    <source>
        <dbReference type="EMBL" id="REE79768.1"/>
    </source>
</evidence>
<keyword evidence="5" id="KW-1185">Reference proteome</keyword>
<feature type="signal peptide" evidence="3">
    <location>
        <begin position="1"/>
        <end position="20"/>
    </location>
</feature>
<protein>
    <recommendedName>
        <fullName evidence="6">tRNA (Guanine-N1)-methyltransferase</fullName>
    </recommendedName>
</protein>
<name>A0A3D9RJR2_9FLAO</name>
<accession>A0A3D9RJR2</accession>
<dbReference type="Proteomes" id="UP000256429">
    <property type="component" value="Unassembled WGS sequence"/>
</dbReference>
<gene>
    <name evidence="4" type="ORF">BX611_2664</name>
</gene>
<keyword evidence="2" id="KW-0812">Transmembrane</keyword>
<evidence type="ECO:0000256" key="1">
    <source>
        <dbReference type="SAM" id="Coils"/>
    </source>
</evidence>
<dbReference type="RefSeq" id="WP_115882069.1">
    <property type="nucleotide sequence ID" value="NZ_QTTQ01000012.1"/>
</dbReference>
<keyword evidence="3" id="KW-0732">Signal</keyword>
<sequence>MKKYLILVILLLFVSTNLLSQTNKKFIDSGSVENQFESLINNSNKYQDYKVVKHNWLLKLKSNVNDSLQVSKNEILNSTKIINSQKSIIDSLNIALAETKAEITNLKTQIESISFLGIEFEKGLFKTIMLSIIGGLMLLLLLFISKFKQSNSITKQTKDNLKEVEEEYEDYRKKALEREQKVMRRLQDELNKQKKE</sequence>
<dbReference type="OrthoDB" id="981213at2"/>
<dbReference type="EMBL" id="QTTQ01000012">
    <property type="protein sequence ID" value="REE79768.1"/>
    <property type="molecule type" value="Genomic_DNA"/>
</dbReference>